<dbReference type="InterPro" id="IPR016161">
    <property type="entry name" value="Ald_DH/histidinol_DH"/>
</dbReference>
<evidence type="ECO:0000256" key="2">
    <source>
        <dbReference type="ARBA" id="ARBA00023002"/>
    </source>
</evidence>
<evidence type="ECO:0000259" key="3">
    <source>
        <dbReference type="Pfam" id="PF00171"/>
    </source>
</evidence>
<protein>
    <submittedName>
        <fullName evidence="4">Aldehyde dehydrogenase family protein</fullName>
    </submittedName>
</protein>
<gene>
    <name evidence="4" type="ORF">ENX03_01945</name>
</gene>
<dbReference type="Gene3D" id="3.40.309.10">
    <property type="entry name" value="Aldehyde Dehydrogenase, Chain A, domain 2"/>
    <property type="match status" value="1"/>
</dbReference>
<dbReference type="EMBL" id="DTMM01000036">
    <property type="protein sequence ID" value="HFT92704.1"/>
    <property type="molecule type" value="Genomic_DNA"/>
</dbReference>
<dbReference type="InterPro" id="IPR016163">
    <property type="entry name" value="Ald_DH_C"/>
</dbReference>
<accession>A0A7C3LVY9</accession>
<dbReference type="InterPro" id="IPR016162">
    <property type="entry name" value="Ald_DH_N"/>
</dbReference>
<keyword evidence="2" id="KW-0560">Oxidoreductase</keyword>
<sequence>MELDKKLYLPGFPGTSPFPFLSRGVWKSGQVSREYAHFSSRLPVPGGKDRWRVFEAGIPELEEVLQGSGESRKIMRSLTRARRSRVLENVARLLEEFRDPLTIMMVQEVGKPLSAARFEVDRAMTTFRTAAHLAADFGTRWMPGDSVPQGTGMTGLVDRVPRGVVLAITPYNFPLNLLAHKVAPAIAAGCPVIVKPAPFGSLTALALGSILLEAGLPPEAISVLPADVPGTLHMVDHAEVDVVSFTGSDAVGWSIRERAPRKTVLLELGGNAGVLVCDDARMDGLPEKLVTGSFAYAGQVCISVQRILVHRTRFEQLLDGMVRRVQQLEKECAIGDPGNENALMGPLIHGKQADKVWDRVGQALRGGAESVTPLRREGDLIHPVILVNTKEEDEVEKEEIFGPVVTITPFDGVAEAVARINRSRYGLQSGVFTDHLERGLELAGAIDCGGVFVNEIPTFRLDHWPYGGVKDSGFGSEGVSYAMEEMSRPKLLGFRTRKNLG</sequence>
<feature type="domain" description="Aldehyde dehydrogenase" evidence="3">
    <location>
        <begin position="52"/>
        <end position="490"/>
    </location>
</feature>
<name>A0A7C3LVY9_9BACT</name>
<comment type="similarity">
    <text evidence="1">Belongs to the aldehyde dehydrogenase family.</text>
</comment>
<dbReference type="PANTHER" id="PTHR42991">
    <property type="entry name" value="ALDEHYDE DEHYDROGENASE"/>
    <property type="match status" value="1"/>
</dbReference>
<dbReference type="SUPFAM" id="SSF53720">
    <property type="entry name" value="ALDH-like"/>
    <property type="match status" value="1"/>
</dbReference>
<dbReference type="InterPro" id="IPR051020">
    <property type="entry name" value="ALDH-related_metabolic_enz"/>
</dbReference>
<proteinExistence type="inferred from homology"/>
<organism evidence="4">
    <name type="scientific">Leptospirillum ferriphilum</name>
    <dbReference type="NCBI Taxonomy" id="178606"/>
    <lineage>
        <taxon>Bacteria</taxon>
        <taxon>Pseudomonadati</taxon>
        <taxon>Nitrospirota</taxon>
        <taxon>Nitrospiria</taxon>
        <taxon>Nitrospirales</taxon>
        <taxon>Nitrospiraceae</taxon>
        <taxon>Leptospirillum</taxon>
    </lineage>
</organism>
<dbReference type="AlphaFoldDB" id="A0A7C3LVY9"/>
<evidence type="ECO:0000313" key="4">
    <source>
        <dbReference type="EMBL" id="HFT92704.1"/>
    </source>
</evidence>
<comment type="caution">
    <text evidence="4">The sequence shown here is derived from an EMBL/GenBank/DDBJ whole genome shotgun (WGS) entry which is preliminary data.</text>
</comment>
<dbReference type="GO" id="GO:0008911">
    <property type="term" value="F:lactaldehyde dehydrogenase (NAD+) activity"/>
    <property type="evidence" value="ECO:0007669"/>
    <property type="project" value="TreeGrafter"/>
</dbReference>
<dbReference type="PANTHER" id="PTHR42991:SF1">
    <property type="entry name" value="ALDEHYDE DEHYDROGENASE"/>
    <property type="match status" value="1"/>
</dbReference>
<evidence type="ECO:0000256" key="1">
    <source>
        <dbReference type="ARBA" id="ARBA00009986"/>
    </source>
</evidence>
<reference evidence="4" key="1">
    <citation type="journal article" date="2020" name="mSystems">
        <title>Genome- and Community-Level Interaction Insights into Carbon Utilization and Element Cycling Functions of Hydrothermarchaeota in Hydrothermal Sediment.</title>
        <authorList>
            <person name="Zhou Z."/>
            <person name="Liu Y."/>
            <person name="Xu W."/>
            <person name="Pan J."/>
            <person name="Luo Z.H."/>
            <person name="Li M."/>
        </authorList>
    </citation>
    <scope>NUCLEOTIDE SEQUENCE [LARGE SCALE GENOMIC DNA]</scope>
    <source>
        <strain evidence="4">SpSt-902</strain>
    </source>
</reference>
<dbReference type="Pfam" id="PF00171">
    <property type="entry name" value="Aldedh"/>
    <property type="match status" value="1"/>
</dbReference>
<dbReference type="Gene3D" id="3.40.605.10">
    <property type="entry name" value="Aldehyde Dehydrogenase, Chain A, domain 1"/>
    <property type="match status" value="1"/>
</dbReference>
<dbReference type="InterPro" id="IPR015590">
    <property type="entry name" value="Aldehyde_DH_dom"/>
</dbReference>